<feature type="chain" id="PRO_5031267767" evidence="1">
    <location>
        <begin position="26"/>
        <end position="312"/>
    </location>
</feature>
<accession>A0A7Y0L9W7</accession>
<evidence type="ECO:0000313" key="4">
    <source>
        <dbReference type="Proteomes" id="UP000568664"/>
    </source>
</evidence>
<proteinExistence type="predicted"/>
<evidence type="ECO:0000259" key="2">
    <source>
        <dbReference type="Pfam" id="PF10026"/>
    </source>
</evidence>
<feature type="domain" description="DUF2268" evidence="2">
    <location>
        <begin position="155"/>
        <end position="276"/>
    </location>
</feature>
<feature type="signal peptide" evidence="1">
    <location>
        <begin position="1"/>
        <end position="25"/>
    </location>
</feature>
<keyword evidence="4" id="KW-1185">Reference proteome</keyword>
<comment type="caution">
    <text evidence="3">The sequence shown here is derived from an EMBL/GenBank/DDBJ whole genome shotgun (WGS) entry which is preliminary data.</text>
</comment>
<evidence type="ECO:0000256" key="1">
    <source>
        <dbReference type="SAM" id="SignalP"/>
    </source>
</evidence>
<evidence type="ECO:0000313" key="3">
    <source>
        <dbReference type="EMBL" id="NMP30658.1"/>
    </source>
</evidence>
<reference evidence="3 4" key="1">
    <citation type="submission" date="2020-04" db="EMBL/GenBank/DDBJ databases">
        <title>Thalassotalea sp. M1531, isolated from the surface of marine red alga.</title>
        <authorList>
            <person name="Pang L."/>
            <person name="Lu D.-C."/>
        </authorList>
    </citation>
    <scope>NUCLEOTIDE SEQUENCE [LARGE SCALE GENOMIC DNA]</scope>
    <source>
        <strain evidence="3 4">M1531</strain>
    </source>
</reference>
<keyword evidence="1" id="KW-0732">Signal</keyword>
<dbReference type="Pfam" id="PF10026">
    <property type="entry name" value="DUF2268"/>
    <property type="match status" value="1"/>
</dbReference>
<dbReference type="AlphaFoldDB" id="A0A7Y0L9W7"/>
<dbReference type="InterPro" id="IPR018728">
    <property type="entry name" value="DUF2268"/>
</dbReference>
<protein>
    <submittedName>
        <fullName evidence="3">DUF2268 domain-containing protein</fullName>
    </submittedName>
</protein>
<dbReference type="RefSeq" id="WP_169073944.1">
    <property type="nucleotide sequence ID" value="NZ_JABBXH010000001.1"/>
</dbReference>
<name>A0A7Y0L9W7_9GAMM</name>
<sequence length="312" mass="35335">MKQIISNKLVFVLLIYISSSLQAHAVTNYQTSAAEAFLKSFSQNDALSLEEANHYLANNSYGLKALSARINGAKNLTLAIDNNTQDYRHAIDICLPVAMQLEDDANEIISKSLSFLLESGNVSVDIVFGANNTAATATPDGIILALESVCKGVSSAKEAESILLEYIAHEIIHVFQYRNSKRTSLNFTLLEISLIEGAADYFSEIVMERSGELQKERETYGAKHEKMIWSEFSKVMYENEYFPWLYSKPKSNMPPDMGYWIGKRIIKKLYEQTPSKKQVIKDILVLKDAKRILNRSLYQNQISPLRYFQIFS</sequence>
<dbReference type="Proteomes" id="UP000568664">
    <property type="component" value="Unassembled WGS sequence"/>
</dbReference>
<gene>
    <name evidence="3" type="ORF">HII17_03700</name>
</gene>
<organism evidence="3 4">
    <name type="scientific">Thalassotalea algicola</name>
    <dbReference type="NCBI Taxonomy" id="2716224"/>
    <lineage>
        <taxon>Bacteria</taxon>
        <taxon>Pseudomonadati</taxon>
        <taxon>Pseudomonadota</taxon>
        <taxon>Gammaproteobacteria</taxon>
        <taxon>Alteromonadales</taxon>
        <taxon>Colwelliaceae</taxon>
        <taxon>Thalassotalea</taxon>
    </lineage>
</organism>
<dbReference type="EMBL" id="JABBXH010000001">
    <property type="protein sequence ID" value="NMP30658.1"/>
    <property type="molecule type" value="Genomic_DNA"/>
</dbReference>